<dbReference type="Proteomes" id="UP001159427">
    <property type="component" value="Unassembled WGS sequence"/>
</dbReference>
<dbReference type="EMBL" id="CALNXI010000694">
    <property type="protein sequence ID" value="CAH3034253.1"/>
    <property type="molecule type" value="Genomic_DNA"/>
</dbReference>
<evidence type="ECO:0000313" key="5">
    <source>
        <dbReference type="Proteomes" id="UP001159427"/>
    </source>
</evidence>
<dbReference type="Pfam" id="PF05254">
    <property type="entry name" value="UPF0203"/>
    <property type="match status" value="1"/>
</dbReference>
<gene>
    <name evidence="4" type="ORF">PEVE_00039386</name>
</gene>
<evidence type="ECO:0000256" key="3">
    <source>
        <dbReference type="ARBA" id="ARBA00023706"/>
    </source>
</evidence>
<dbReference type="PANTHER" id="PTHR46403:SF1">
    <property type="entry name" value="TP53-REGULATED INHIBITOR OF APOPTOSIS 1"/>
    <property type="match status" value="1"/>
</dbReference>
<comment type="caution">
    <text evidence="4">The sequence shown here is derived from an EMBL/GenBank/DDBJ whole genome shotgun (WGS) entry which is preliminary data.</text>
</comment>
<organism evidence="4 5">
    <name type="scientific">Porites evermanni</name>
    <dbReference type="NCBI Taxonomy" id="104178"/>
    <lineage>
        <taxon>Eukaryota</taxon>
        <taxon>Metazoa</taxon>
        <taxon>Cnidaria</taxon>
        <taxon>Anthozoa</taxon>
        <taxon>Hexacorallia</taxon>
        <taxon>Scleractinia</taxon>
        <taxon>Fungiina</taxon>
        <taxon>Poritidae</taxon>
        <taxon>Porites</taxon>
    </lineage>
</organism>
<reference evidence="4 5" key="1">
    <citation type="submission" date="2022-05" db="EMBL/GenBank/DDBJ databases">
        <authorList>
            <consortium name="Genoscope - CEA"/>
            <person name="William W."/>
        </authorList>
    </citation>
    <scope>NUCLEOTIDE SEQUENCE [LARGE SCALE GENOMIC DNA]</scope>
</reference>
<comment type="similarity">
    <text evidence="1">Belongs to the TRIAP1/MDM35 family.</text>
</comment>
<evidence type="ECO:0000256" key="1">
    <source>
        <dbReference type="ARBA" id="ARBA00006196"/>
    </source>
</evidence>
<evidence type="ECO:0000256" key="2">
    <source>
        <dbReference type="ARBA" id="ARBA00023157"/>
    </source>
</evidence>
<name>A0ABN8MRI0_9CNID</name>
<accession>A0ABN8MRI0</accession>
<evidence type="ECO:0008006" key="6">
    <source>
        <dbReference type="Google" id="ProtNLM"/>
    </source>
</evidence>
<dbReference type="PANTHER" id="PTHR46403">
    <property type="entry name" value="TP53-REGULATED INHIBITOR OF APOPTOSIS 1"/>
    <property type="match status" value="1"/>
</dbReference>
<protein>
    <recommendedName>
        <fullName evidence="6">TP53 regulated inhibitor of apoptosis 1</fullName>
    </recommendedName>
</protein>
<keyword evidence="5" id="KW-1185">Reference proteome</keyword>
<evidence type="ECO:0000313" key="4">
    <source>
        <dbReference type="EMBL" id="CAH3034253.1"/>
    </source>
</evidence>
<dbReference type="InterPro" id="IPR007918">
    <property type="entry name" value="MDM35_apoptosis"/>
</dbReference>
<dbReference type="PROSITE" id="PS51808">
    <property type="entry name" value="CHCH"/>
    <property type="match status" value="1"/>
</dbReference>
<proteinExistence type="inferred from homology"/>
<feature type="non-terminal residue" evidence="4">
    <location>
        <position position="1"/>
    </location>
</feature>
<sequence length="95" mass="11057">LLHDTYFAENRNRFRGMNSIGPECNDLKKEYDACFNVWYSESYLKGDHKSDPCSELLKSYRTCVLKAIKERNIDLSEIEANILGTEREKQPPPGR</sequence>
<comment type="catalytic activity">
    <reaction evidence="3">
        <text>a 1,2-diacyl-sn-glycero-3-phosphate(in) = a 1,2-diacyl-sn-glycero-3-phosphate(out)</text>
        <dbReference type="Rhea" id="RHEA:36435"/>
        <dbReference type="ChEBI" id="CHEBI:58608"/>
    </reaction>
</comment>
<keyword evidence="2" id="KW-1015">Disulfide bond</keyword>